<dbReference type="GeneID" id="100893295"/>
<protein>
    <submittedName>
        <fullName evidence="3">Uncharacterized protein</fullName>
    </submittedName>
</protein>
<dbReference type="RefSeq" id="XP_003727619.2">
    <property type="nucleotide sequence ID" value="XM_003727571.3"/>
</dbReference>
<reference evidence="3" key="2">
    <citation type="submission" date="2021-01" db="UniProtKB">
        <authorList>
            <consortium name="EnsemblMetazoa"/>
        </authorList>
    </citation>
    <scope>IDENTIFICATION</scope>
</reference>
<dbReference type="OrthoDB" id="10494090at2759"/>
<feature type="transmembrane region" description="Helical" evidence="2">
    <location>
        <begin position="32"/>
        <end position="49"/>
    </location>
</feature>
<feature type="transmembrane region" description="Helical" evidence="2">
    <location>
        <begin position="55"/>
        <end position="82"/>
    </location>
</feature>
<dbReference type="KEGG" id="spu:100893295"/>
<dbReference type="AlphaFoldDB" id="A0A7M7GHX9"/>
<evidence type="ECO:0000256" key="1">
    <source>
        <dbReference type="SAM" id="MobiDB-lite"/>
    </source>
</evidence>
<dbReference type="EnsemblMetazoa" id="XM_003727571">
    <property type="protein sequence ID" value="XP_003727619"/>
    <property type="gene ID" value="LOC100893295"/>
</dbReference>
<sequence>MAGRDNAVSFYARSYLAAERDSSVRKCCCTTLQFKASCIIFCSTGLIFVSEYWHIAGYLVFLGSIGIFTGAFLILLDFTLFLQTKSDRRGRRFGRGDEEGRRDSSIWTTSVHERGRTLSFASAPPDYHTTISQPDSFPLYLQDGVPVTSLPVTVEMDDDDGGCENEVEIEEEDDKLPSYAEIMGESQSPSMN</sequence>
<keyword evidence="2" id="KW-0472">Membrane</keyword>
<evidence type="ECO:0000256" key="2">
    <source>
        <dbReference type="SAM" id="Phobius"/>
    </source>
</evidence>
<dbReference type="OMA" id="CENEVEI"/>
<keyword evidence="2" id="KW-0812">Transmembrane</keyword>
<feature type="region of interest" description="Disordered" evidence="1">
    <location>
        <begin position="170"/>
        <end position="192"/>
    </location>
</feature>
<dbReference type="InParanoid" id="A0A7M7GHX9"/>
<reference evidence="4" key="1">
    <citation type="submission" date="2015-02" db="EMBL/GenBank/DDBJ databases">
        <title>Genome sequencing for Strongylocentrotus purpuratus.</title>
        <authorList>
            <person name="Murali S."/>
            <person name="Liu Y."/>
            <person name="Vee V."/>
            <person name="English A."/>
            <person name="Wang M."/>
            <person name="Skinner E."/>
            <person name="Han Y."/>
            <person name="Muzny D.M."/>
            <person name="Worley K.C."/>
            <person name="Gibbs R.A."/>
        </authorList>
    </citation>
    <scope>NUCLEOTIDE SEQUENCE</scope>
</reference>
<dbReference type="Proteomes" id="UP000007110">
    <property type="component" value="Unassembled WGS sequence"/>
</dbReference>
<keyword evidence="4" id="KW-1185">Reference proteome</keyword>
<accession>A0A7M7GHX9</accession>
<proteinExistence type="predicted"/>
<keyword evidence="2" id="KW-1133">Transmembrane helix</keyword>
<organism evidence="3 4">
    <name type="scientific">Strongylocentrotus purpuratus</name>
    <name type="common">Purple sea urchin</name>
    <dbReference type="NCBI Taxonomy" id="7668"/>
    <lineage>
        <taxon>Eukaryota</taxon>
        <taxon>Metazoa</taxon>
        <taxon>Echinodermata</taxon>
        <taxon>Eleutherozoa</taxon>
        <taxon>Echinozoa</taxon>
        <taxon>Echinoidea</taxon>
        <taxon>Euechinoidea</taxon>
        <taxon>Echinacea</taxon>
        <taxon>Camarodonta</taxon>
        <taxon>Echinidea</taxon>
        <taxon>Strongylocentrotidae</taxon>
        <taxon>Strongylocentrotus</taxon>
    </lineage>
</organism>
<name>A0A7M7GHX9_STRPU</name>
<evidence type="ECO:0000313" key="4">
    <source>
        <dbReference type="Proteomes" id="UP000007110"/>
    </source>
</evidence>
<evidence type="ECO:0000313" key="3">
    <source>
        <dbReference type="EnsemblMetazoa" id="XP_003727619"/>
    </source>
</evidence>